<organism evidence="2 3">
    <name type="scientific">Dicentrarchus labrax</name>
    <name type="common">European seabass</name>
    <name type="synonym">Morone labrax</name>
    <dbReference type="NCBI Taxonomy" id="13489"/>
    <lineage>
        <taxon>Eukaryota</taxon>
        <taxon>Metazoa</taxon>
        <taxon>Chordata</taxon>
        <taxon>Craniata</taxon>
        <taxon>Vertebrata</taxon>
        <taxon>Euteleostomi</taxon>
        <taxon>Actinopterygii</taxon>
        <taxon>Neopterygii</taxon>
        <taxon>Teleostei</taxon>
        <taxon>Neoteleostei</taxon>
        <taxon>Acanthomorphata</taxon>
        <taxon>Eupercaria</taxon>
        <taxon>Moronidae</taxon>
        <taxon>Dicentrarchus</taxon>
    </lineage>
</organism>
<sequence length="111" mass="13188">WIVFSSDRWTLILISALRFKLVHLKVPAQHGRQCYYFSTNYLTWSKSRDECQQKGGDLVQIDSREDRNWTFYSPVCLKCSLNEVSACSQSQYRIQNLEQFYFCICNVKINE</sequence>
<keyword evidence="3" id="KW-1185">Reference proteome</keyword>
<evidence type="ECO:0000313" key="2">
    <source>
        <dbReference type="Ensembl" id="ENSDLAP00005016265.2"/>
    </source>
</evidence>
<protein>
    <recommendedName>
        <fullName evidence="4">C-type lectin domain-containing protein</fullName>
    </recommendedName>
</protein>
<dbReference type="InterPro" id="IPR016187">
    <property type="entry name" value="CTDL_fold"/>
</dbReference>
<dbReference type="Gene3D" id="3.10.100.10">
    <property type="entry name" value="Mannose-Binding Protein A, subunit A"/>
    <property type="match status" value="1"/>
</dbReference>
<dbReference type="AlphaFoldDB" id="A0A8C4ECH2"/>
<keyword evidence="1" id="KW-0732">Signal</keyword>
<reference evidence="2" key="2">
    <citation type="submission" date="2025-09" db="UniProtKB">
        <authorList>
            <consortium name="Ensembl"/>
        </authorList>
    </citation>
    <scope>IDENTIFICATION</scope>
</reference>
<dbReference type="Proteomes" id="UP000694389">
    <property type="component" value="Unassembled WGS sequence"/>
</dbReference>
<name>A0A8C4ECH2_DICLA</name>
<proteinExistence type="predicted"/>
<dbReference type="SUPFAM" id="SSF56436">
    <property type="entry name" value="C-type lectin-like"/>
    <property type="match status" value="1"/>
</dbReference>
<dbReference type="InterPro" id="IPR016186">
    <property type="entry name" value="C-type_lectin-like/link_sf"/>
</dbReference>
<evidence type="ECO:0000256" key="1">
    <source>
        <dbReference type="SAM" id="SignalP"/>
    </source>
</evidence>
<feature type="chain" id="PRO_5035776214" description="C-type lectin domain-containing protein" evidence="1">
    <location>
        <begin position="25"/>
        <end position="111"/>
    </location>
</feature>
<reference evidence="2" key="1">
    <citation type="submission" date="2025-08" db="UniProtKB">
        <authorList>
            <consortium name="Ensembl"/>
        </authorList>
    </citation>
    <scope>IDENTIFICATION</scope>
</reference>
<feature type="signal peptide" evidence="1">
    <location>
        <begin position="1"/>
        <end position="24"/>
    </location>
</feature>
<accession>A0A8C4ECH2</accession>
<evidence type="ECO:0000313" key="3">
    <source>
        <dbReference type="Proteomes" id="UP000694389"/>
    </source>
</evidence>
<evidence type="ECO:0008006" key="4">
    <source>
        <dbReference type="Google" id="ProtNLM"/>
    </source>
</evidence>
<dbReference type="Ensembl" id="ENSDLAT00005017611.2">
    <property type="protein sequence ID" value="ENSDLAP00005016265.2"/>
    <property type="gene ID" value="ENSDLAG00005029538.1"/>
</dbReference>
<dbReference type="GeneTree" id="ENSGT01060000252791"/>